<feature type="region of interest" description="Disordered" evidence="1">
    <location>
        <begin position="299"/>
        <end position="353"/>
    </location>
</feature>
<keyword evidence="4" id="KW-1185">Reference proteome</keyword>
<dbReference type="OrthoDB" id="3267100at2759"/>
<proteinExistence type="predicted"/>
<organism evidence="3 4">
    <name type="scientific">Sphaerobolus stellatus (strain SS14)</name>
    <dbReference type="NCBI Taxonomy" id="990650"/>
    <lineage>
        <taxon>Eukaryota</taxon>
        <taxon>Fungi</taxon>
        <taxon>Dikarya</taxon>
        <taxon>Basidiomycota</taxon>
        <taxon>Agaricomycotina</taxon>
        <taxon>Agaricomycetes</taxon>
        <taxon>Phallomycetidae</taxon>
        <taxon>Geastrales</taxon>
        <taxon>Sphaerobolaceae</taxon>
        <taxon>Sphaerobolus</taxon>
    </lineage>
</organism>
<evidence type="ECO:0000259" key="2">
    <source>
        <dbReference type="Pfam" id="PF13391"/>
    </source>
</evidence>
<evidence type="ECO:0000313" key="3">
    <source>
        <dbReference type="EMBL" id="KIJ31519.1"/>
    </source>
</evidence>
<dbReference type="Proteomes" id="UP000054279">
    <property type="component" value="Unassembled WGS sequence"/>
</dbReference>
<dbReference type="EMBL" id="KN837241">
    <property type="protein sequence ID" value="KIJ31519.1"/>
    <property type="molecule type" value="Genomic_DNA"/>
</dbReference>
<dbReference type="Pfam" id="PF13391">
    <property type="entry name" value="HNH_2"/>
    <property type="match status" value="1"/>
</dbReference>
<evidence type="ECO:0000313" key="4">
    <source>
        <dbReference type="Proteomes" id="UP000054279"/>
    </source>
</evidence>
<protein>
    <recommendedName>
        <fullName evidence="2">HNH nuclease domain-containing protein</fullName>
    </recommendedName>
</protein>
<accession>A0A0C9UAE8</accession>
<dbReference type="AlphaFoldDB" id="A0A0C9UAE8"/>
<name>A0A0C9UAE8_SPHS4</name>
<gene>
    <name evidence="3" type="ORF">M422DRAFT_234529</name>
</gene>
<evidence type="ECO:0000256" key="1">
    <source>
        <dbReference type="SAM" id="MobiDB-lite"/>
    </source>
</evidence>
<dbReference type="HOGENOM" id="CLU_052992_0_0_1"/>
<feature type="domain" description="HNH nuclease" evidence="2">
    <location>
        <begin position="137"/>
        <end position="205"/>
    </location>
</feature>
<sequence>MPPEGPIPRPTLAPERHVHLVLFTDRSSTLLEFYLEIPIVMITSHCLWPVKYLRYLGWSILGVEGVVRDKATGNEMGPNDTLTDRAVYSYVTASDAAHALQHAVDLEVIKKQTTYASSADSTRDRFKDSLEERDGVCIFTDDIDAQACHIIPFARGDAWLQLILANRPNFRGVIEAGLENVNDARNGFFASPNIHNSFDRCNTAILKTPNLMLAMNDIPATHQRLVVPNMAYPTTERYTFQWLNAERMAYPPALLYQPDNNDAKFRTPSAGVKPSPLLLHYRYGATAVKQWGKNTMVLNNHPGLRRPPKPETLPLGPSRTRHDHGSVPARRQAEAERLAKLQGAGSSGLQESAMEEPFDEHDVMLFFWGNTPAARERRAQSEKDRKEYIERWQASTAVN</sequence>
<reference evidence="3 4" key="1">
    <citation type="submission" date="2014-06" db="EMBL/GenBank/DDBJ databases">
        <title>Evolutionary Origins and Diversification of the Mycorrhizal Mutualists.</title>
        <authorList>
            <consortium name="DOE Joint Genome Institute"/>
            <consortium name="Mycorrhizal Genomics Consortium"/>
            <person name="Kohler A."/>
            <person name="Kuo A."/>
            <person name="Nagy L.G."/>
            <person name="Floudas D."/>
            <person name="Copeland A."/>
            <person name="Barry K.W."/>
            <person name="Cichocki N."/>
            <person name="Veneault-Fourrey C."/>
            <person name="LaButti K."/>
            <person name="Lindquist E.A."/>
            <person name="Lipzen A."/>
            <person name="Lundell T."/>
            <person name="Morin E."/>
            <person name="Murat C."/>
            <person name="Riley R."/>
            <person name="Ohm R."/>
            <person name="Sun H."/>
            <person name="Tunlid A."/>
            <person name="Henrissat B."/>
            <person name="Grigoriev I.V."/>
            <person name="Hibbett D.S."/>
            <person name="Martin F."/>
        </authorList>
    </citation>
    <scope>NUCLEOTIDE SEQUENCE [LARGE SCALE GENOMIC DNA]</scope>
    <source>
        <strain evidence="3 4">SS14</strain>
    </source>
</reference>
<dbReference type="InterPro" id="IPR003615">
    <property type="entry name" value="HNH_nuc"/>
</dbReference>